<feature type="transmembrane region" description="Helical" evidence="7">
    <location>
        <begin position="148"/>
        <end position="166"/>
    </location>
</feature>
<feature type="transmembrane region" description="Helical" evidence="7">
    <location>
        <begin position="306"/>
        <end position="326"/>
    </location>
</feature>
<proteinExistence type="inferred from homology"/>
<dbReference type="InterPro" id="IPR012435">
    <property type="entry name" value="TMEM144"/>
</dbReference>
<keyword evidence="10" id="KW-1185">Reference proteome</keyword>
<evidence type="ECO:0000256" key="4">
    <source>
        <dbReference type="ARBA" id="ARBA00022989"/>
    </source>
</evidence>
<dbReference type="InterPro" id="IPR010651">
    <property type="entry name" value="Sugar_transport"/>
</dbReference>
<dbReference type="OrthoDB" id="426527at2759"/>
<protein>
    <submittedName>
        <fullName evidence="9">Sugar transporter, putative</fullName>
    </submittedName>
</protein>
<evidence type="ECO:0000256" key="6">
    <source>
        <dbReference type="SAM" id="MobiDB-lite"/>
    </source>
</evidence>
<feature type="compositionally biased region" description="Basic and acidic residues" evidence="6">
    <location>
        <begin position="256"/>
        <end position="269"/>
    </location>
</feature>
<gene>
    <name evidence="9" type="ORF">BSAL_28635</name>
</gene>
<dbReference type="VEuPathDB" id="TriTrypDB:BSAL_28635"/>
<feature type="compositionally biased region" description="Polar residues" evidence="6">
    <location>
        <begin position="270"/>
        <end position="287"/>
    </location>
</feature>
<keyword evidence="3 7" id="KW-0812">Transmembrane</keyword>
<feature type="transmembrane region" description="Helical" evidence="7">
    <location>
        <begin position="173"/>
        <end position="194"/>
    </location>
</feature>
<evidence type="ECO:0000313" key="10">
    <source>
        <dbReference type="Proteomes" id="UP000051952"/>
    </source>
</evidence>
<keyword evidence="5 7" id="KW-0472">Membrane</keyword>
<feature type="transmembrane region" description="Helical" evidence="7">
    <location>
        <begin position="214"/>
        <end position="233"/>
    </location>
</feature>
<feature type="transmembrane region" description="Helical" evidence="7">
    <location>
        <begin position="393"/>
        <end position="414"/>
    </location>
</feature>
<dbReference type="GO" id="GO:0016020">
    <property type="term" value="C:membrane"/>
    <property type="evidence" value="ECO:0007669"/>
    <property type="project" value="UniProtKB-SubCell"/>
</dbReference>
<feature type="transmembrane region" description="Helical" evidence="7">
    <location>
        <begin position="353"/>
        <end position="373"/>
    </location>
</feature>
<dbReference type="PANTHER" id="PTHR16119">
    <property type="entry name" value="TRANSMEMBRANE PROTEIN 144"/>
    <property type="match status" value="1"/>
</dbReference>
<dbReference type="AlphaFoldDB" id="A0A0S4JH14"/>
<dbReference type="GO" id="GO:0015144">
    <property type="term" value="F:carbohydrate transmembrane transporter activity"/>
    <property type="evidence" value="ECO:0007669"/>
    <property type="project" value="InterPro"/>
</dbReference>
<name>A0A0S4JH14_BODSA</name>
<reference evidence="10" key="1">
    <citation type="submission" date="2015-09" db="EMBL/GenBank/DDBJ databases">
        <authorList>
            <consortium name="Pathogen Informatics"/>
        </authorList>
    </citation>
    <scope>NUCLEOTIDE SEQUENCE [LARGE SCALE GENOMIC DNA]</scope>
    <source>
        <strain evidence="10">Lake Konstanz</strain>
    </source>
</reference>
<keyword evidence="9" id="KW-0813">Transport</keyword>
<dbReference type="PROSITE" id="PS51257">
    <property type="entry name" value="PROKAR_LIPOPROTEIN"/>
    <property type="match status" value="1"/>
</dbReference>
<feature type="transmembrane region" description="Helical" evidence="7">
    <location>
        <begin position="420"/>
        <end position="440"/>
    </location>
</feature>
<keyword evidence="8" id="KW-0732">Signal</keyword>
<evidence type="ECO:0000256" key="8">
    <source>
        <dbReference type="SAM" id="SignalP"/>
    </source>
</evidence>
<evidence type="ECO:0000313" key="9">
    <source>
        <dbReference type="EMBL" id="CUG90755.1"/>
    </source>
</evidence>
<evidence type="ECO:0000256" key="2">
    <source>
        <dbReference type="ARBA" id="ARBA00005731"/>
    </source>
</evidence>
<evidence type="ECO:0000256" key="3">
    <source>
        <dbReference type="ARBA" id="ARBA00022692"/>
    </source>
</evidence>
<organism evidence="9 10">
    <name type="scientific">Bodo saltans</name>
    <name type="common">Flagellated protozoan</name>
    <dbReference type="NCBI Taxonomy" id="75058"/>
    <lineage>
        <taxon>Eukaryota</taxon>
        <taxon>Discoba</taxon>
        <taxon>Euglenozoa</taxon>
        <taxon>Kinetoplastea</taxon>
        <taxon>Metakinetoplastina</taxon>
        <taxon>Eubodonida</taxon>
        <taxon>Bodonidae</taxon>
        <taxon>Bodo</taxon>
    </lineage>
</organism>
<sequence>MSRSIVCATILLTACVGWTMGIGCGESIPADSASNPCSDWQCTRNLSNYCVRGYPMGWNCTSDHDCYQNLQCTFVNASGTCTTADSLTKNVGIGLVGAMLGVLCFGSTFVPIKKYKKFAGDGIFAQFLMNFGRFTVGLIILFTRSNRWFYWEAAMGGAIWSLGNALGVPIVQCIGVGLGVSIWGCTNMLLGWASGHFGLLGVKQEFASKPALEYTSVAFSFVSIILFIFVKPVQMLQHNNQKPEEGEDVEPSSPKVEGERAHLLDDDKSLSTMPGTPSTEKPSSVNNAVESKTTIGATLGAKRARVIGITMALIAGCLFGICMDPAQHLMSRFDTLTAEEDAKYSPFGLDYVFSNNCGALAMSSILLVTHSILSQFKLIPFEKYFDPVQHSKLILPAILAGAIGSCGSAAWFFANQNLGLIVSFPIIAAGPGVVSSLWGAIVFKEIKGIRNFAILGCAFLCVIGAGVCSSLSK</sequence>
<dbReference type="EMBL" id="CYKH01001862">
    <property type="protein sequence ID" value="CUG90755.1"/>
    <property type="molecule type" value="Genomic_DNA"/>
</dbReference>
<keyword evidence="4 7" id="KW-1133">Transmembrane helix</keyword>
<dbReference type="PANTHER" id="PTHR16119:SF17">
    <property type="entry name" value="TRANSMEMBRANE PROTEIN 144"/>
    <property type="match status" value="1"/>
</dbReference>
<feature type="chain" id="PRO_5006622336" evidence="8">
    <location>
        <begin position="22"/>
        <end position="473"/>
    </location>
</feature>
<comment type="similarity">
    <text evidence="2">Belongs to the TMEM144 family.</text>
</comment>
<feature type="region of interest" description="Disordered" evidence="6">
    <location>
        <begin position="239"/>
        <end position="287"/>
    </location>
</feature>
<feature type="signal peptide" evidence="8">
    <location>
        <begin position="1"/>
        <end position="21"/>
    </location>
</feature>
<dbReference type="Proteomes" id="UP000051952">
    <property type="component" value="Unassembled WGS sequence"/>
</dbReference>
<dbReference type="OMA" id="FCHFSGI"/>
<evidence type="ECO:0000256" key="7">
    <source>
        <dbReference type="SAM" id="Phobius"/>
    </source>
</evidence>
<comment type="subcellular location">
    <subcellularLocation>
        <location evidence="1">Membrane</location>
        <topology evidence="1">Multi-pass membrane protein</topology>
    </subcellularLocation>
</comment>
<dbReference type="Pfam" id="PF07857">
    <property type="entry name" value="TMEM144"/>
    <property type="match status" value="1"/>
</dbReference>
<feature type="transmembrane region" description="Helical" evidence="7">
    <location>
        <begin position="91"/>
        <end position="110"/>
    </location>
</feature>
<feature type="transmembrane region" description="Helical" evidence="7">
    <location>
        <begin position="452"/>
        <end position="472"/>
    </location>
</feature>
<feature type="transmembrane region" description="Helical" evidence="7">
    <location>
        <begin position="122"/>
        <end position="142"/>
    </location>
</feature>
<evidence type="ECO:0000256" key="5">
    <source>
        <dbReference type="ARBA" id="ARBA00023136"/>
    </source>
</evidence>
<evidence type="ECO:0000256" key="1">
    <source>
        <dbReference type="ARBA" id="ARBA00004141"/>
    </source>
</evidence>
<accession>A0A0S4JH14</accession>
<keyword evidence="9" id="KW-0762">Sugar transport</keyword>